<protein>
    <submittedName>
        <fullName evidence="5">Bifunctional deaminase-reductase domain protein</fullName>
    </submittedName>
</protein>
<organism evidence="5 6">
    <name type="scientific">Microseira wollei NIES-4236</name>
    <dbReference type="NCBI Taxonomy" id="2530354"/>
    <lineage>
        <taxon>Bacteria</taxon>
        <taxon>Bacillati</taxon>
        <taxon>Cyanobacteriota</taxon>
        <taxon>Cyanophyceae</taxon>
        <taxon>Oscillatoriophycideae</taxon>
        <taxon>Aerosakkonematales</taxon>
        <taxon>Aerosakkonemataceae</taxon>
        <taxon>Microseira</taxon>
    </lineage>
</organism>
<reference evidence="5" key="1">
    <citation type="submission" date="2019-10" db="EMBL/GenBank/DDBJ databases">
        <title>Draft genome sequece of Microseira wollei NIES-4236.</title>
        <authorList>
            <person name="Yamaguchi H."/>
            <person name="Suzuki S."/>
            <person name="Kawachi M."/>
        </authorList>
    </citation>
    <scope>NUCLEOTIDE SEQUENCE</scope>
    <source>
        <strain evidence="5">NIES-4236</strain>
    </source>
</reference>
<dbReference type="PANTHER" id="PTHR38011:SF7">
    <property type="entry name" value="2,5-DIAMINO-6-RIBOSYLAMINO-4(3H)-PYRIMIDINONE 5'-PHOSPHATE REDUCTASE"/>
    <property type="match status" value="1"/>
</dbReference>
<dbReference type="InterPro" id="IPR050765">
    <property type="entry name" value="Riboflavin_Biosynth_HTPR"/>
</dbReference>
<keyword evidence="3" id="KW-0560">Oxidoreductase</keyword>
<dbReference type="GO" id="GO:0008703">
    <property type="term" value="F:5-amino-6-(5-phosphoribosylamino)uracil reductase activity"/>
    <property type="evidence" value="ECO:0007669"/>
    <property type="project" value="InterPro"/>
</dbReference>
<gene>
    <name evidence="5" type="ORF">MiSe_05920</name>
</gene>
<sequence>MGDNGSTMFCDRRYLTLPHKPMTRPQTTAILAMSADGKITDAARSPTLFGSPNDKDHLETQVALADAILVGATTIRRGETVLPVTNPELLKQREQQGQPPQPIQIICSRNAEINPQIKFFSQPIPRWLLTTPEGAKRWEQQPGFDRILVANGGDKGIDWHAAFSEMAQLGLQRIAVLGGGELVASLVAEDLIDEFWLTVCPLIIGGATAPTPVEGAGFLTVQAPRLELLSVSQVEHELFLHYRRQRK</sequence>
<evidence type="ECO:0000256" key="1">
    <source>
        <dbReference type="ARBA" id="ARBA00005104"/>
    </source>
</evidence>
<keyword evidence="2" id="KW-0521">NADP</keyword>
<dbReference type="GO" id="GO:0009231">
    <property type="term" value="P:riboflavin biosynthetic process"/>
    <property type="evidence" value="ECO:0007669"/>
    <property type="project" value="InterPro"/>
</dbReference>
<evidence type="ECO:0000313" key="5">
    <source>
        <dbReference type="EMBL" id="GET35846.1"/>
    </source>
</evidence>
<proteinExistence type="predicted"/>
<dbReference type="Gene3D" id="3.40.430.10">
    <property type="entry name" value="Dihydrofolate Reductase, subunit A"/>
    <property type="match status" value="1"/>
</dbReference>
<dbReference type="PANTHER" id="PTHR38011">
    <property type="entry name" value="DIHYDROFOLATE REDUCTASE FAMILY PROTEIN (AFU_ORTHOLOGUE AFUA_8G06820)"/>
    <property type="match status" value="1"/>
</dbReference>
<name>A0AAV3X5H3_9CYAN</name>
<evidence type="ECO:0000256" key="2">
    <source>
        <dbReference type="ARBA" id="ARBA00022857"/>
    </source>
</evidence>
<comment type="pathway">
    <text evidence="1">Cofactor biosynthesis; riboflavin biosynthesis.</text>
</comment>
<dbReference type="EMBL" id="BLAY01000005">
    <property type="protein sequence ID" value="GET35846.1"/>
    <property type="molecule type" value="Genomic_DNA"/>
</dbReference>
<evidence type="ECO:0000256" key="3">
    <source>
        <dbReference type="ARBA" id="ARBA00023002"/>
    </source>
</evidence>
<accession>A0AAV3X5H3</accession>
<dbReference type="InterPro" id="IPR024072">
    <property type="entry name" value="DHFR-like_dom_sf"/>
</dbReference>
<dbReference type="Proteomes" id="UP001050975">
    <property type="component" value="Unassembled WGS sequence"/>
</dbReference>
<dbReference type="Pfam" id="PF01872">
    <property type="entry name" value="RibD_C"/>
    <property type="match status" value="1"/>
</dbReference>
<comment type="caution">
    <text evidence="5">The sequence shown here is derived from an EMBL/GenBank/DDBJ whole genome shotgun (WGS) entry which is preliminary data.</text>
</comment>
<feature type="domain" description="Bacterial bifunctional deaminase-reductase C-terminal" evidence="4">
    <location>
        <begin position="29"/>
        <end position="237"/>
    </location>
</feature>
<evidence type="ECO:0000313" key="6">
    <source>
        <dbReference type="Proteomes" id="UP001050975"/>
    </source>
</evidence>
<keyword evidence="6" id="KW-1185">Reference proteome</keyword>
<evidence type="ECO:0000259" key="4">
    <source>
        <dbReference type="Pfam" id="PF01872"/>
    </source>
</evidence>
<dbReference type="AlphaFoldDB" id="A0AAV3X5H3"/>
<dbReference type="SUPFAM" id="SSF53597">
    <property type="entry name" value="Dihydrofolate reductase-like"/>
    <property type="match status" value="1"/>
</dbReference>
<dbReference type="InterPro" id="IPR002734">
    <property type="entry name" value="RibDG_C"/>
</dbReference>